<dbReference type="EMBL" id="VEVO01000011">
    <property type="protein sequence ID" value="KAF0035405.1"/>
    <property type="molecule type" value="Genomic_DNA"/>
</dbReference>
<dbReference type="AlphaFoldDB" id="A0A6A4SS38"/>
<feature type="region of interest" description="Disordered" evidence="1">
    <location>
        <begin position="112"/>
        <end position="143"/>
    </location>
</feature>
<name>A0A6A4SS38_SCOMX</name>
<gene>
    <name evidence="2" type="ORF">F2P81_013163</name>
</gene>
<reference evidence="2 3" key="1">
    <citation type="submission" date="2019-06" db="EMBL/GenBank/DDBJ databases">
        <title>Draft genomes of female and male turbot (Scophthalmus maximus).</title>
        <authorList>
            <person name="Xu H."/>
            <person name="Xu X.-W."/>
            <person name="Shao C."/>
            <person name="Chen S."/>
        </authorList>
    </citation>
    <scope>NUCLEOTIDE SEQUENCE [LARGE SCALE GENOMIC DNA]</scope>
    <source>
        <strain evidence="2">Ysfricsl-2016a</strain>
        <tissue evidence="2">Blood</tissue>
    </source>
</reference>
<evidence type="ECO:0000313" key="2">
    <source>
        <dbReference type="EMBL" id="KAF0035405.1"/>
    </source>
</evidence>
<organism evidence="2 3">
    <name type="scientific">Scophthalmus maximus</name>
    <name type="common">Turbot</name>
    <name type="synonym">Psetta maxima</name>
    <dbReference type="NCBI Taxonomy" id="52904"/>
    <lineage>
        <taxon>Eukaryota</taxon>
        <taxon>Metazoa</taxon>
        <taxon>Chordata</taxon>
        <taxon>Craniata</taxon>
        <taxon>Vertebrata</taxon>
        <taxon>Euteleostomi</taxon>
        <taxon>Actinopterygii</taxon>
        <taxon>Neopterygii</taxon>
        <taxon>Teleostei</taxon>
        <taxon>Neoteleostei</taxon>
        <taxon>Acanthomorphata</taxon>
        <taxon>Carangaria</taxon>
        <taxon>Pleuronectiformes</taxon>
        <taxon>Pleuronectoidei</taxon>
        <taxon>Scophthalmidae</taxon>
        <taxon>Scophthalmus</taxon>
    </lineage>
</organism>
<sequence length="143" mass="15816">MDTGTVEDNTSVEESENEMKVNRLRTFVALVTLEVLEKTGAVECFEELKWVKHTKRLVNKTVEGLPAGIVLDVSPKKVATAAITELQEKLGEKLQVLLLVEDQDVEVACDSHAVSGPDVGKEEEDIEPEETQANADWVQRTDP</sequence>
<feature type="compositionally biased region" description="Acidic residues" evidence="1">
    <location>
        <begin position="121"/>
        <end position="130"/>
    </location>
</feature>
<accession>A0A6A4SS38</accession>
<dbReference type="Proteomes" id="UP000438429">
    <property type="component" value="Unassembled WGS sequence"/>
</dbReference>
<proteinExistence type="predicted"/>
<evidence type="ECO:0000313" key="3">
    <source>
        <dbReference type="Proteomes" id="UP000438429"/>
    </source>
</evidence>
<comment type="caution">
    <text evidence="2">The sequence shown here is derived from an EMBL/GenBank/DDBJ whole genome shotgun (WGS) entry which is preliminary data.</text>
</comment>
<protein>
    <submittedName>
        <fullName evidence="2">Uncharacterized protein</fullName>
    </submittedName>
</protein>
<evidence type="ECO:0000256" key="1">
    <source>
        <dbReference type="SAM" id="MobiDB-lite"/>
    </source>
</evidence>